<keyword evidence="3 9" id="KW-0812">Transmembrane</keyword>
<dbReference type="Pfam" id="PF09976">
    <property type="entry name" value="TPR_21"/>
    <property type="match status" value="1"/>
</dbReference>
<protein>
    <recommendedName>
        <fullName evidence="8">Ancillary SecYEG translocon subunit</fullName>
    </recommendedName>
</protein>
<comment type="similarity">
    <text evidence="7">Belongs to the YfgM family.</text>
</comment>
<comment type="subcellular location">
    <subcellularLocation>
        <location evidence="1">Cell membrane</location>
        <topology evidence="1">Single-pass type II membrane protein</topology>
    </subcellularLocation>
</comment>
<organism evidence="11">
    <name type="scientific">Rheinheimera sp. BAL341</name>
    <dbReference type="NCBI Taxonomy" id="1708203"/>
    <lineage>
        <taxon>Bacteria</taxon>
        <taxon>Pseudomonadati</taxon>
        <taxon>Pseudomonadota</taxon>
        <taxon>Gammaproteobacteria</taxon>
        <taxon>Chromatiales</taxon>
        <taxon>Chromatiaceae</taxon>
        <taxon>Rheinheimera</taxon>
    </lineage>
</organism>
<reference evidence="11" key="1">
    <citation type="submission" date="2019-04" db="EMBL/GenBank/DDBJ databases">
        <authorList>
            <person name="Brambilla D."/>
        </authorList>
    </citation>
    <scope>NUCLEOTIDE SEQUENCE</scope>
    <source>
        <strain evidence="11">BAL1</strain>
    </source>
</reference>
<dbReference type="EMBL" id="CAAJGR010000072">
    <property type="protein sequence ID" value="VHO02491.1"/>
    <property type="molecule type" value="Genomic_DNA"/>
</dbReference>
<evidence type="ECO:0000256" key="3">
    <source>
        <dbReference type="ARBA" id="ARBA00022692"/>
    </source>
</evidence>
<dbReference type="InterPro" id="IPR011990">
    <property type="entry name" value="TPR-like_helical_dom_sf"/>
</dbReference>
<dbReference type="GO" id="GO:0044877">
    <property type="term" value="F:protein-containing complex binding"/>
    <property type="evidence" value="ECO:0007669"/>
    <property type="project" value="InterPro"/>
</dbReference>
<evidence type="ECO:0000256" key="6">
    <source>
        <dbReference type="ARBA" id="ARBA00023186"/>
    </source>
</evidence>
<keyword evidence="4 9" id="KW-1133">Transmembrane helix</keyword>
<feature type="domain" description="Ancillary SecYEG translocon subunit/Cell division coordinator CpoB TPR" evidence="10">
    <location>
        <begin position="15"/>
        <end position="206"/>
    </location>
</feature>
<keyword evidence="5 9" id="KW-0472">Membrane</keyword>
<accession>A0A486XLA7</accession>
<dbReference type="InterPro" id="IPR018704">
    <property type="entry name" value="SecYEG/CpoB_TPR"/>
</dbReference>
<dbReference type="AlphaFoldDB" id="A0A486XLA7"/>
<keyword evidence="2" id="KW-1003">Cell membrane</keyword>
<evidence type="ECO:0000313" key="11">
    <source>
        <dbReference type="EMBL" id="VHO02491.1"/>
    </source>
</evidence>
<dbReference type="PANTHER" id="PTHR38035:SF1">
    <property type="entry name" value="ANCILLARY SECYEG TRANSLOCON SUBUNIT"/>
    <property type="match status" value="1"/>
</dbReference>
<dbReference type="PANTHER" id="PTHR38035">
    <property type="entry name" value="UPF0070 PROTEIN YFGM"/>
    <property type="match status" value="1"/>
</dbReference>
<dbReference type="SUPFAM" id="SSF48452">
    <property type="entry name" value="TPR-like"/>
    <property type="match status" value="1"/>
</dbReference>
<dbReference type="Gene3D" id="1.25.40.10">
    <property type="entry name" value="Tetratricopeptide repeat domain"/>
    <property type="match status" value="1"/>
</dbReference>
<keyword evidence="6" id="KW-0143">Chaperone</keyword>
<evidence type="ECO:0000256" key="5">
    <source>
        <dbReference type="ARBA" id="ARBA00023136"/>
    </source>
</evidence>
<evidence type="ECO:0000256" key="4">
    <source>
        <dbReference type="ARBA" id="ARBA00022989"/>
    </source>
</evidence>
<dbReference type="GO" id="GO:0005886">
    <property type="term" value="C:plasma membrane"/>
    <property type="evidence" value="ECO:0007669"/>
    <property type="project" value="UniProtKB-SubCell"/>
</dbReference>
<gene>
    <name evidence="11" type="ORF">BAL341_832</name>
</gene>
<feature type="transmembrane region" description="Helical" evidence="9">
    <location>
        <begin position="21"/>
        <end position="39"/>
    </location>
</feature>
<evidence type="ECO:0000256" key="7">
    <source>
        <dbReference type="ARBA" id="ARBA00024197"/>
    </source>
</evidence>
<evidence type="ECO:0000256" key="9">
    <source>
        <dbReference type="SAM" id="Phobius"/>
    </source>
</evidence>
<evidence type="ECO:0000259" key="10">
    <source>
        <dbReference type="Pfam" id="PF09976"/>
    </source>
</evidence>
<name>A0A486XLA7_9GAMM</name>
<evidence type="ECO:0000256" key="1">
    <source>
        <dbReference type="ARBA" id="ARBA00004401"/>
    </source>
</evidence>
<evidence type="ECO:0000256" key="8">
    <source>
        <dbReference type="ARBA" id="ARBA00024235"/>
    </source>
</evidence>
<dbReference type="PIRSF" id="PIRSF006170">
    <property type="entry name" value="YfgM"/>
    <property type="match status" value="1"/>
</dbReference>
<sequence>MEIYSSEEQQVEAIKRFWQDYGKAIVSGVVIGLAALYGFRFYQAEQRSSAEQASTRYNELLEQREAAAGSEDWLAQAQGFIAAAKDTNYAVLAALIAAKEAVDAKNFVVAAEQLNWVLANSKTPALLAVTRIRLAKLQQEQGEYDAALATLNTAMPESFASMQAELKGDILQLAGKLPEAKSAYQQALSGAGQNQQLLQIKLDELAHVTAV</sequence>
<dbReference type="InterPro" id="IPR026039">
    <property type="entry name" value="YfgM"/>
</dbReference>
<proteinExistence type="inferred from homology"/>
<evidence type="ECO:0000256" key="2">
    <source>
        <dbReference type="ARBA" id="ARBA00022475"/>
    </source>
</evidence>